<name>A0A5B8IQU0_9VIRU</name>
<evidence type="ECO:0000256" key="1">
    <source>
        <dbReference type="SAM" id="Phobius"/>
    </source>
</evidence>
<feature type="transmembrane region" description="Helical" evidence="1">
    <location>
        <begin position="47"/>
        <end position="68"/>
    </location>
</feature>
<gene>
    <name evidence="2" type="ORF">7_1</name>
</gene>
<reference evidence="2" key="1">
    <citation type="submission" date="2018-11" db="EMBL/GenBank/DDBJ databases">
        <title>A distinct lineage of giant viruses engineers rhodopsin photosystems in predatory marine eukaryotes.</title>
        <authorList>
            <person name="Needham D.M."/>
            <person name="Yoshizawa S."/>
            <person name="Hosaka T."/>
            <person name="Poirier C."/>
            <person name="Choi C.-J."/>
            <person name="Hehenberger E."/>
            <person name="Irwin N.A.T."/>
            <person name="Wilken S."/>
            <person name="Yung C.-M."/>
            <person name="Bachy C."/>
            <person name="Kurihara R."/>
            <person name="Nakajima Y."/>
            <person name="Kojima K."/>
            <person name="Kimura-Someya T."/>
            <person name="Leonard G."/>
            <person name="Malmstrom R.R."/>
            <person name="Mende D."/>
            <person name="Olson D.K."/>
            <person name="Sudo Y."/>
            <person name="Sudek S."/>
            <person name="Richards T.A."/>
            <person name="DeLong E.F."/>
            <person name="Keeling P.J."/>
            <person name="Santoro A.E."/>
            <person name="Shirouzu M."/>
            <person name="Iwasaki W."/>
            <person name="Worden A.Z."/>
        </authorList>
    </citation>
    <scope>NUCLEOTIDE SEQUENCE</scope>
</reference>
<evidence type="ECO:0000313" key="2">
    <source>
        <dbReference type="EMBL" id="QDY52354.1"/>
    </source>
</evidence>
<sequence length="76" mass="8931">MDNKKKMYLRLSVAFFVLFIIFLTLTLTNVPENRLSINGIKKQKPKTLYIIISIIIISLTGFFIYKFINESKKDKN</sequence>
<dbReference type="EMBL" id="MK250091">
    <property type="protein sequence ID" value="QDY52354.1"/>
    <property type="molecule type" value="Genomic_DNA"/>
</dbReference>
<feature type="transmembrane region" description="Helical" evidence="1">
    <location>
        <begin position="7"/>
        <end position="27"/>
    </location>
</feature>
<organism evidence="2">
    <name type="scientific">Mimiviridae sp. ChoanoV1</name>
    <dbReference type="NCBI Taxonomy" id="2596887"/>
    <lineage>
        <taxon>Viruses</taxon>
        <taxon>Varidnaviria</taxon>
        <taxon>Bamfordvirae</taxon>
        <taxon>Nucleocytoviricota</taxon>
        <taxon>Megaviricetes</taxon>
        <taxon>Imitervirales</taxon>
        <taxon>Schizomimiviridae</taxon>
    </lineage>
</organism>
<keyword evidence="1" id="KW-0472">Membrane</keyword>
<accession>A0A5B8IQU0</accession>
<keyword evidence="1" id="KW-1133">Transmembrane helix</keyword>
<protein>
    <submittedName>
        <fullName evidence="2">Uncharacterized protein</fullName>
    </submittedName>
</protein>
<proteinExistence type="predicted"/>
<keyword evidence="1" id="KW-0812">Transmembrane</keyword>